<dbReference type="EMBL" id="JAHSTY010000002">
    <property type="protein sequence ID" value="MBV4454994.1"/>
    <property type="molecule type" value="Genomic_DNA"/>
</dbReference>
<keyword evidence="3" id="KW-1185">Reference proteome</keyword>
<evidence type="ECO:0000313" key="3">
    <source>
        <dbReference type="Proteomes" id="UP001048976"/>
    </source>
</evidence>
<dbReference type="Proteomes" id="UP001048976">
    <property type="component" value="Unassembled WGS sequence"/>
</dbReference>
<reference evidence="2" key="1">
    <citation type="submission" date="2021-06" db="EMBL/GenBank/DDBJ databases">
        <title>Updating the genus Pseudomonas: Description of 43 new species and partition of the Pseudomonas putida group.</title>
        <authorList>
            <person name="Girard L."/>
            <person name="Lood C."/>
            <person name="Vandamme P."/>
            <person name="Rokni-Zadeh H."/>
            <person name="Van Noort V."/>
            <person name="Hofte M."/>
            <person name="Lavigne R."/>
            <person name="De Mot R."/>
        </authorList>
    </citation>
    <scope>NUCLEOTIDE SEQUENCE</scope>
    <source>
        <strain evidence="2">SWRI103</strain>
    </source>
</reference>
<proteinExistence type="predicted"/>
<evidence type="ECO:0000256" key="1">
    <source>
        <dbReference type="SAM" id="MobiDB-lite"/>
    </source>
</evidence>
<feature type="compositionally biased region" description="Low complexity" evidence="1">
    <location>
        <begin position="32"/>
        <end position="47"/>
    </location>
</feature>
<gene>
    <name evidence="2" type="ORF">KVG91_20635</name>
</gene>
<evidence type="ECO:0000313" key="2">
    <source>
        <dbReference type="EMBL" id="MBV4454994.1"/>
    </source>
</evidence>
<feature type="compositionally biased region" description="Basic residues" evidence="1">
    <location>
        <begin position="48"/>
        <end position="59"/>
    </location>
</feature>
<protein>
    <submittedName>
        <fullName evidence="2">Uncharacterized protein</fullName>
    </submittedName>
</protein>
<organism evidence="2 3">
    <name type="scientific">Pseudomonas azadiae</name>
    <dbReference type="NCBI Taxonomy" id="2843612"/>
    <lineage>
        <taxon>Bacteria</taxon>
        <taxon>Pseudomonadati</taxon>
        <taxon>Pseudomonadota</taxon>
        <taxon>Gammaproteobacteria</taxon>
        <taxon>Pseudomonadales</taxon>
        <taxon>Pseudomonadaceae</taxon>
        <taxon>Pseudomonas</taxon>
    </lineage>
</organism>
<dbReference type="RefSeq" id="WP_178114958.1">
    <property type="nucleotide sequence ID" value="NZ_JAHSTY010000002.1"/>
</dbReference>
<feature type="region of interest" description="Disordered" evidence="1">
    <location>
        <begin position="1"/>
        <end position="69"/>
    </location>
</feature>
<name>A0ABS6P3E9_9PSED</name>
<accession>A0ABS6P3E9</accession>
<dbReference type="Gene3D" id="2.60.40.1080">
    <property type="match status" value="1"/>
</dbReference>
<sequence>MPTTPVTAKKAVAAPSTEKKADTRKSQKVVKKPSASAPSVASSTAVPAKKKRPPRKPVKPQRVEDLDSPYPVPAQVVPVLGAAYGLGRRHIEDGLTYVFERWVDCNVGDEYGVRMNGILMATERVTKANEDDLRFFLVIPRTSLLLYFVEDVFGQVTRVATDSISTSVPQRILILNTLPGGEGNCDGTYHRGLTFELSDTFVDAVVAARGVTVTIRNWENMRVNDLVMFFWGGERFDALPPIRKDQVGLDLIFTIDHVFLEAVGSGHFVVQFYLYDEVLDVSGPCHRWSKPISVDVDLDLTLLMEAEIVEADPVTQILDADALHNLPGTASVLISNHDPNFIASDFILWKVSGTTVEGEEVSYSVRKQVQLRTYNDAPISNPIIRLLIESTIKIMYYRERGMLPSRASVYTVAGARYLLPKPDVLQREGPFVPANLPYMTVAMADYQGNAGDDLRVDLVAEKLDGTLKREFSHRAAGAHPRLRDFLNALYAPFEGLRNTRVYYKVTGPATVRESARRYIQIGKSAATLVTPRIQEADHNRNIDPNTIGSVATFEARTEFRASDEVIITYVGSVTGVSTVPYVLAVDSNPFLADIARKLIEDNLNGTLRVNYVRTRFGVSELSGEEIYTIGQALGALLLPEVVEATTAPDELDPRRVVLAGATVRCRYDEPRDGDKVEVCWCGLAGGGTHFETRDANSGDPHVDVTVPPEAIGYNIHPFGRNIAVSFKVIRNGFPNDSPVLTLKLLTLSHVPGATIDSIGDSAILEIPRLNDLDQTRVLPWPCAAVGQRMYLRYKGTFKGDMPYEEDTFVARAATLADVMAGPAPYTPVGRLSNLKEWTALTIEFGVTFNHSSDTDEIVWFDTRRHMVQTEPNIFPRTETKYSTPPSGSEVIIHPLTVENKCQVLVTYPNMNQGGTDMITLWWILADGTPIEIGTLPGLAGGTVTFNVGNDVVGRSIFSTIQLQYEVILGRGGDGSSDVQKVHVQAIPQGSLPRALINRIAHGGSINPAGLTSDAMLAMAKWAYSGKDQFAWLKLSAPGATPQDLLVAHSVTANEAANGFANIRVLRSWLLSIPNNRTLTVTPHINFAKQADKSRAVAFPSTQYQINTTTALVFNASPVYLDRQTYLLAGSNVFPAFGPGNQVQHQASGGTRPYTYSGSNGSVIHVNSGSGLVQVRGNGSAVVSVRDSSVPAQTRSYTVVVRGVIWVQGLGRNTFGNIRAAANNAGVRLPSLDEARALHAAYGNSWPMGFANYWTGTLSHSFFFSNYYYTVNLNTGETLTGKDSVVGDHCNGVGLR</sequence>
<feature type="compositionally biased region" description="Low complexity" evidence="1">
    <location>
        <begin position="1"/>
        <end position="15"/>
    </location>
</feature>
<comment type="caution">
    <text evidence="2">The sequence shown here is derived from an EMBL/GenBank/DDBJ whole genome shotgun (WGS) entry which is preliminary data.</text>
</comment>